<dbReference type="Proteomes" id="UP001595556">
    <property type="component" value="Unassembled WGS sequence"/>
</dbReference>
<name>A0ABV7H357_9BURK</name>
<gene>
    <name evidence="1" type="ORF">ACFOEN_12020</name>
</gene>
<sequence length="99" mass="11048">MRAVDNSTLARWRAMESVKVLSAVADHAKRDRTFQPVKDPGTERWHAAWGHSDFELLVCGPKFYDTRSRRGGGGAVDLVMHLTGKPFKQAVELLRDAGL</sequence>
<dbReference type="EMBL" id="JBHRTI010000004">
    <property type="protein sequence ID" value="MFC3148349.1"/>
    <property type="molecule type" value="Genomic_DNA"/>
</dbReference>
<protein>
    <submittedName>
        <fullName evidence="1">Uncharacterized protein</fullName>
    </submittedName>
</protein>
<organism evidence="1 2">
    <name type="scientific">Piscinibacterium candidicorallinum</name>
    <dbReference type="NCBI Taxonomy" id="1793872"/>
    <lineage>
        <taxon>Bacteria</taxon>
        <taxon>Pseudomonadati</taxon>
        <taxon>Pseudomonadota</taxon>
        <taxon>Betaproteobacteria</taxon>
        <taxon>Burkholderiales</taxon>
        <taxon>Piscinibacterium</taxon>
    </lineage>
</organism>
<accession>A0ABV7H357</accession>
<evidence type="ECO:0000313" key="1">
    <source>
        <dbReference type="EMBL" id="MFC3148349.1"/>
    </source>
</evidence>
<evidence type="ECO:0000313" key="2">
    <source>
        <dbReference type="Proteomes" id="UP001595556"/>
    </source>
</evidence>
<keyword evidence="2" id="KW-1185">Reference proteome</keyword>
<dbReference type="RefSeq" id="WP_377304188.1">
    <property type="nucleotide sequence ID" value="NZ_CP180191.1"/>
</dbReference>
<comment type="caution">
    <text evidence="1">The sequence shown here is derived from an EMBL/GenBank/DDBJ whole genome shotgun (WGS) entry which is preliminary data.</text>
</comment>
<proteinExistence type="predicted"/>
<reference evidence="2" key="1">
    <citation type="journal article" date="2019" name="Int. J. Syst. Evol. Microbiol.">
        <title>The Global Catalogue of Microorganisms (GCM) 10K type strain sequencing project: providing services to taxonomists for standard genome sequencing and annotation.</title>
        <authorList>
            <consortium name="The Broad Institute Genomics Platform"/>
            <consortium name="The Broad Institute Genome Sequencing Center for Infectious Disease"/>
            <person name="Wu L."/>
            <person name="Ma J."/>
        </authorList>
    </citation>
    <scope>NUCLEOTIDE SEQUENCE [LARGE SCALE GENOMIC DNA]</scope>
    <source>
        <strain evidence="2">KCTC 52168</strain>
    </source>
</reference>